<dbReference type="EMBL" id="PQFF01000249">
    <property type="protein sequence ID" value="RHZ70361.1"/>
    <property type="molecule type" value="Genomic_DNA"/>
</dbReference>
<evidence type="ECO:0000256" key="1">
    <source>
        <dbReference type="SAM" id="MobiDB-lite"/>
    </source>
</evidence>
<dbReference type="InterPro" id="IPR036397">
    <property type="entry name" value="RNaseH_sf"/>
</dbReference>
<evidence type="ECO:0000259" key="2">
    <source>
        <dbReference type="PROSITE" id="PS50879"/>
    </source>
</evidence>
<feature type="region of interest" description="Disordered" evidence="1">
    <location>
        <begin position="834"/>
        <end position="861"/>
    </location>
</feature>
<dbReference type="OrthoDB" id="2435398at2759"/>
<evidence type="ECO:0000313" key="3">
    <source>
        <dbReference type="EMBL" id="RHZ70361.1"/>
    </source>
</evidence>
<dbReference type="GO" id="GO:0003676">
    <property type="term" value="F:nucleic acid binding"/>
    <property type="evidence" value="ECO:0007669"/>
    <property type="project" value="InterPro"/>
</dbReference>
<dbReference type="Gene3D" id="3.30.420.10">
    <property type="entry name" value="Ribonuclease H-like superfamily/Ribonuclease H"/>
    <property type="match status" value="1"/>
</dbReference>
<dbReference type="Pfam" id="PF00075">
    <property type="entry name" value="RNase_H"/>
    <property type="match status" value="1"/>
</dbReference>
<feature type="compositionally biased region" description="Low complexity" evidence="1">
    <location>
        <begin position="841"/>
        <end position="861"/>
    </location>
</feature>
<accession>A0A397I3X5</accession>
<gene>
    <name evidence="3" type="ORF">Glove_272g24</name>
</gene>
<proteinExistence type="predicted"/>
<dbReference type="AlphaFoldDB" id="A0A397I3X5"/>
<organism evidence="3 4">
    <name type="scientific">Diversispora epigaea</name>
    <dbReference type="NCBI Taxonomy" id="1348612"/>
    <lineage>
        <taxon>Eukaryota</taxon>
        <taxon>Fungi</taxon>
        <taxon>Fungi incertae sedis</taxon>
        <taxon>Mucoromycota</taxon>
        <taxon>Glomeromycotina</taxon>
        <taxon>Glomeromycetes</taxon>
        <taxon>Diversisporales</taxon>
        <taxon>Diversisporaceae</taxon>
        <taxon>Diversispora</taxon>
    </lineage>
</organism>
<keyword evidence="4" id="KW-1185">Reference proteome</keyword>
<dbReference type="Proteomes" id="UP000266861">
    <property type="component" value="Unassembled WGS sequence"/>
</dbReference>
<comment type="caution">
    <text evidence="3">The sequence shown here is derived from an EMBL/GenBank/DDBJ whole genome shotgun (WGS) entry which is preliminary data.</text>
</comment>
<evidence type="ECO:0000313" key="4">
    <source>
        <dbReference type="Proteomes" id="UP000266861"/>
    </source>
</evidence>
<dbReference type="InterPro" id="IPR012337">
    <property type="entry name" value="RNaseH-like_sf"/>
</dbReference>
<protein>
    <recommendedName>
        <fullName evidence="2">RNase H type-1 domain-containing protein</fullName>
    </recommendedName>
</protein>
<name>A0A397I3X5_9GLOM</name>
<feature type="domain" description="RNase H type-1" evidence="2">
    <location>
        <begin position="408"/>
        <end position="565"/>
    </location>
</feature>
<dbReference type="SUPFAM" id="SSF53098">
    <property type="entry name" value="Ribonuclease H-like"/>
    <property type="match status" value="1"/>
</dbReference>
<dbReference type="InterPro" id="IPR002156">
    <property type="entry name" value="RNaseH_domain"/>
</dbReference>
<reference evidence="3 4" key="1">
    <citation type="submission" date="2018-08" db="EMBL/GenBank/DDBJ databases">
        <title>Genome and evolution of the arbuscular mycorrhizal fungus Diversispora epigaea (formerly Glomus versiforme) and its bacterial endosymbionts.</title>
        <authorList>
            <person name="Sun X."/>
            <person name="Fei Z."/>
            <person name="Harrison M."/>
        </authorList>
    </citation>
    <scope>NUCLEOTIDE SEQUENCE [LARGE SCALE GENOMIC DNA]</scope>
    <source>
        <strain evidence="3 4">IT104</strain>
    </source>
</reference>
<sequence>MNLYVFLEYGLEKKITVELIQREIDRITSVIRYKKMTDKQAYYIISRILLPRIEYRMMNSYLNSSTCKRLTAKYSQTFKNSVQVTCTVPSSAIRHPRIYNLKSISELQNESQINGLIHRLNDAGSVGTSTFICLKDIQLLNWEPTNILISDKIKLNANNNLFGQILNIAHSLGINFQGPRIQELFQWKGANFPIKVVLNNDKLYKSSVKSLRRHHLLFLDQIIDTHNNIILKWPMIGVFTNVSRGKQPNWYKLIDNMIVDPTNPPKLSSSWSSNTYIDSHYPWTQPLNKKRSVRDWSEQFSLLPCLGCNKSEFNTNNNTSCSFSISSDLVPVAITGLMKLKGAQWKFKLPCNFSSIKNHIYNQYNTPTINLLPTIVIPQVPEITLINKFIVSQHYNTLLSIALCNNLSAQYLEFYSDGSLTKQGIQQMCMGSAWIQTSGSQLLSSFSCEMSSWSSSSHAEVIAIFTALLTAPSQCKVKINTDSQTCIDTFKHITTRSLTIRQWLKINNYLVWLRIIHVPKIDFGFLRILETINTKSLLVLLFKVKAHSGVTFNEQANHLAKDALNLEPIQFNIIDTGPLSAIPTWNKFSVNEGYRTNNLRKYYVYYDKVKSQNHIKKLLTDDPLDQSNSDWKLAWKCLSIRNYYTYIKQSNKCTFLFKLIHNELLTLDRLAIRQPKVYSSFTICPLCHLTEENIEHLFLCPQTENQHLQLWNKVISYTTSLLQKSLENNHKYPVIKNDLYTTITSIANNITSDTPSLIKFTSGFIQPNYITTIKQVIGSFNKSRNILNTWSNYFRKSFFKNIWRLRCKVLIEAEKQHGITNRVKRKRAHIIQIENNETNDDSNSNYDNSNNNHDNNNSNNNIISNSVNNSFNIIRGWVSKGIKFLGFRW</sequence>
<dbReference type="PROSITE" id="PS50879">
    <property type="entry name" value="RNASE_H_1"/>
    <property type="match status" value="1"/>
</dbReference>
<dbReference type="GO" id="GO:0004523">
    <property type="term" value="F:RNA-DNA hybrid ribonuclease activity"/>
    <property type="evidence" value="ECO:0007669"/>
    <property type="project" value="InterPro"/>
</dbReference>